<dbReference type="EMBL" id="LR130779">
    <property type="protein sequence ID" value="VDN66374.1"/>
    <property type="molecule type" value="Genomic_DNA"/>
</dbReference>
<organism evidence="2">
    <name type="scientific">Ectopseudomonas oleovorans</name>
    <name type="common">Pseudomonas oleovorans</name>
    <dbReference type="NCBI Taxonomy" id="301"/>
    <lineage>
        <taxon>Bacteria</taxon>
        <taxon>Pseudomonadati</taxon>
        <taxon>Pseudomonadota</taxon>
        <taxon>Gammaproteobacteria</taxon>
        <taxon>Pseudomonadales</taxon>
        <taxon>Pseudomonadaceae</taxon>
        <taxon>Ectopseudomonas</taxon>
    </lineage>
</organism>
<protein>
    <submittedName>
        <fullName evidence="2">Spore coat protein U (SCPU) domain-containing protein</fullName>
    </submittedName>
</protein>
<sequence length="177" mass="18203">MKCVMRSAVLTLFFFSAPAFSAGELQGQLNIQITIGSGCTVTNGSASGSGNTFGSLSFGDYNDLNNLIDGRSLGNSGGSSFGLQCTQNTPYTIALNAGQNASGGQRRMNSGGVLIDYNLYQDAGRTQSWGDGGATGNVLSGTGTGNDEEVVVYGRVPAQTTPVAGTYTDTVQVTIAW</sequence>
<dbReference type="InterPro" id="IPR007893">
    <property type="entry name" value="Spore_coat_U/FanG"/>
</dbReference>
<dbReference type="Pfam" id="PF05229">
    <property type="entry name" value="SCPU"/>
    <property type="match status" value="1"/>
</dbReference>
<evidence type="ECO:0000313" key="2">
    <source>
        <dbReference type="EMBL" id="VDN66374.1"/>
    </source>
</evidence>
<evidence type="ECO:0000259" key="1">
    <source>
        <dbReference type="Pfam" id="PF05229"/>
    </source>
</evidence>
<keyword evidence="2" id="KW-0167">Capsid protein</keyword>
<proteinExistence type="predicted"/>
<reference evidence="2" key="1">
    <citation type="submission" date="2018-11" db="EMBL/GenBank/DDBJ databases">
        <authorList>
            <consortium name="Genoscope - CEA"/>
            <person name="William W."/>
        </authorList>
    </citation>
    <scope>NUCLEOTIDE SEQUENCE [LARGE SCALE GENOMIC DNA]</scope>
    <source>
        <strain evidence="2">T9AD</strain>
    </source>
</reference>
<dbReference type="AlphaFoldDB" id="A0A653BD67"/>
<keyword evidence="2" id="KW-0946">Virion</keyword>
<dbReference type="SMART" id="SM00972">
    <property type="entry name" value="SCPU"/>
    <property type="match status" value="1"/>
</dbReference>
<dbReference type="InterPro" id="IPR053167">
    <property type="entry name" value="Spore_coat_component"/>
</dbReference>
<gene>
    <name evidence="2" type="ORF">POT9AD_5399</name>
</gene>
<feature type="domain" description="Spore coat protein U/FanG" evidence="1">
    <location>
        <begin position="27"/>
        <end position="174"/>
    </location>
</feature>
<name>A0A653BD67_ECTOL</name>
<accession>A0A653BD67</accession>
<dbReference type="PANTHER" id="PTHR37089">
    <property type="entry name" value="PROTEIN U-RELATED"/>
    <property type="match status" value="1"/>
</dbReference>